<dbReference type="AlphaFoldDB" id="M2Z4Q5"/>
<dbReference type="GeneID" id="19334612"/>
<dbReference type="VEuPathDB" id="FungiDB:MYCFIDRAFT_182445"/>
<organism evidence="1 2">
    <name type="scientific">Pseudocercospora fijiensis (strain CIRAD86)</name>
    <name type="common">Black leaf streak disease fungus</name>
    <name type="synonym">Mycosphaerella fijiensis</name>
    <dbReference type="NCBI Taxonomy" id="383855"/>
    <lineage>
        <taxon>Eukaryota</taxon>
        <taxon>Fungi</taxon>
        <taxon>Dikarya</taxon>
        <taxon>Ascomycota</taxon>
        <taxon>Pezizomycotina</taxon>
        <taxon>Dothideomycetes</taxon>
        <taxon>Dothideomycetidae</taxon>
        <taxon>Mycosphaerellales</taxon>
        <taxon>Mycosphaerellaceae</taxon>
        <taxon>Pseudocercospora</taxon>
    </lineage>
</organism>
<dbReference type="Proteomes" id="UP000016932">
    <property type="component" value="Unassembled WGS sequence"/>
</dbReference>
<reference evidence="1 2" key="1">
    <citation type="journal article" date="2012" name="PLoS Pathog.">
        <title>Diverse lifestyles and strategies of plant pathogenesis encoded in the genomes of eighteen Dothideomycetes fungi.</title>
        <authorList>
            <person name="Ohm R.A."/>
            <person name="Feau N."/>
            <person name="Henrissat B."/>
            <person name="Schoch C.L."/>
            <person name="Horwitz B.A."/>
            <person name="Barry K.W."/>
            <person name="Condon B.J."/>
            <person name="Copeland A.C."/>
            <person name="Dhillon B."/>
            <person name="Glaser F."/>
            <person name="Hesse C.N."/>
            <person name="Kosti I."/>
            <person name="LaButti K."/>
            <person name="Lindquist E.A."/>
            <person name="Lucas S."/>
            <person name="Salamov A.A."/>
            <person name="Bradshaw R.E."/>
            <person name="Ciuffetti L."/>
            <person name="Hamelin R.C."/>
            <person name="Kema G.H.J."/>
            <person name="Lawrence C."/>
            <person name="Scott J.A."/>
            <person name="Spatafora J.W."/>
            <person name="Turgeon B.G."/>
            <person name="de Wit P.J.G.M."/>
            <person name="Zhong S."/>
            <person name="Goodwin S.B."/>
            <person name="Grigoriev I.V."/>
        </authorList>
    </citation>
    <scope>NUCLEOTIDE SEQUENCE [LARGE SCALE GENOMIC DNA]</scope>
    <source>
        <strain evidence="1 2">CIRAD86</strain>
    </source>
</reference>
<accession>M2Z4Q5</accession>
<dbReference type="KEGG" id="pfj:MYCFIDRAFT_182445"/>
<gene>
    <name evidence="1" type="ORF">MYCFIDRAFT_182445</name>
</gene>
<evidence type="ECO:0000313" key="1">
    <source>
        <dbReference type="EMBL" id="EME84770.1"/>
    </source>
</evidence>
<keyword evidence="2" id="KW-1185">Reference proteome</keyword>
<proteinExistence type="predicted"/>
<sequence>MAADGKAQAGRQHNVCHFFRLPAELRAEIYRLVLIRECFCRLSFGGQQPQPSEQKTQLTDFLVCKKWLSEAYSEYLKHNVFEFNSIEDLKQFIRGHEITRSTVRAVYFSCFWDAYWKMGVRLGRGTSRCLRHPEADRWSVRGFAQHRNYRPLPWNIRSGEEDVLSERKARAKQL</sequence>
<evidence type="ECO:0000313" key="2">
    <source>
        <dbReference type="Proteomes" id="UP000016932"/>
    </source>
</evidence>
<dbReference type="RefSeq" id="XP_007925364.1">
    <property type="nucleotide sequence ID" value="XM_007927173.1"/>
</dbReference>
<protein>
    <submittedName>
        <fullName evidence="1">Uncharacterized protein</fullName>
    </submittedName>
</protein>
<dbReference type="EMBL" id="KB446557">
    <property type="protein sequence ID" value="EME84770.1"/>
    <property type="molecule type" value="Genomic_DNA"/>
</dbReference>
<dbReference type="HOGENOM" id="CLU_1540737_0_0_1"/>
<name>M2Z4Q5_PSEFD</name>
<dbReference type="OrthoDB" id="4757095at2759"/>